<feature type="transmembrane region" description="Helical" evidence="1">
    <location>
        <begin position="86"/>
        <end position="117"/>
    </location>
</feature>
<evidence type="ECO:0000256" key="1">
    <source>
        <dbReference type="SAM" id="Phobius"/>
    </source>
</evidence>
<dbReference type="RefSeq" id="WP_039616434.1">
    <property type="nucleotide sequence ID" value="NZ_CP047166.1"/>
</dbReference>
<keyword evidence="1" id="KW-1133">Transmembrane helix</keyword>
<proteinExistence type="predicted"/>
<feature type="transmembrane region" description="Helical" evidence="1">
    <location>
        <begin position="205"/>
        <end position="224"/>
    </location>
</feature>
<sequence>MTPAALPGGGATGLTRLIARLGGRHRRGLQFGSLGAPRGNRRALGDEAVQLLREALAADLAALNAARLVQTARTERDLRRAAIGGAVAGLLLGLTMGGVALALGMAIGGAAFCLLLVAGRGQDVAREAAKRAIVQRMAPPLISLAPLPPDQTRQRLSPERLEGLELFAPIHTVTVDECLTGLRDSNAVTVARIGFHLGNRNDRKTVIGGGLCFVIVVVSAPGIARTAGDRTVVVPADAAFGLRKSIEARGGAPSGALRTPGGEYQVFGNAACLGSGLVEGLRAAEAVARADATATREVAPGDGLRPYLSIRPGTLAVLTPLAHFDGAFDPPPVWEPLDVDRLIPVFGSDLMTLDDYVTAAMALAKGLSE</sequence>
<keyword evidence="3" id="KW-1185">Reference proteome</keyword>
<gene>
    <name evidence="2" type="ORF">GQA70_15090</name>
</gene>
<keyword evidence="1" id="KW-0812">Transmembrane</keyword>
<evidence type="ECO:0000313" key="2">
    <source>
        <dbReference type="EMBL" id="QRF67517.1"/>
    </source>
</evidence>
<reference evidence="2 3" key="1">
    <citation type="submission" date="2019-12" db="EMBL/GenBank/DDBJ databases">
        <title>Complete Genome Sequence of a Quorum-Sensing Bacterium,Rhodobacteraceae bacterium C31, Isolated from a marine microalgae symbiotic bacteria.</title>
        <authorList>
            <person name="Zhang Y."/>
        </authorList>
    </citation>
    <scope>NUCLEOTIDE SEQUENCE [LARGE SCALE GENOMIC DNA]</scope>
    <source>
        <strain evidence="2 3">C31</strain>
    </source>
</reference>
<keyword evidence="1" id="KW-0472">Membrane</keyword>
<evidence type="ECO:0008006" key="4">
    <source>
        <dbReference type="Google" id="ProtNLM"/>
    </source>
</evidence>
<protein>
    <recommendedName>
        <fullName evidence="4">DUF3137 domain-containing protein</fullName>
    </recommendedName>
</protein>
<dbReference type="Proteomes" id="UP000596387">
    <property type="component" value="Chromosome"/>
</dbReference>
<name>A0ABX7FB83_9RHOB</name>
<accession>A0ABX7FB83</accession>
<dbReference type="EMBL" id="CP047166">
    <property type="protein sequence ID" value="QRF67517.1"/>
    <property type="molecule type" value="Genomic_DNA"/>
</dbReference>
<evidence type="ECO:0000313" key="3">
    <source>
        <dbReference type="Proteomes" id="UP000596387"/>
    </source>
</evidence>
<organism evidence="2 3">
    <name type="scientific">Ponticoccus alexandrii</name>
    <dbReference type="NCBI Taxonomy" id="1943633"/>
    <lineage>
        <taxon>Bacteria</taxon>
        <taxon>Pseudomonadati</taxon>
        <taxon>Pseudomonadota</taxon>
        <taxon>Alphaproteobacteria</taxon>
        <taxon>Rhodobacterales</taxon>
        <taxon>Roseobacteraceae</taxon>
        <taxon>Ponticoccus</taxon>
    </lineage>
</organism>